<dbReference type="GO" id="GO:0016757">
    <property type="term" value="F:glycosyltransferase activity"/>
    <property type="evidence" value="ECO:0007669"/>
    <property type="project" value="UniProtKB-KW"/>
</dbReference>
<evidence type="ECO:0000256" key="4">
    <source>
        <dbReference type="ARBA" id="ARBA00022679"/>
    </source>
</evidence>
<feature type="domain" description="Galactofuranosyltransferase-2 C-terminal" evidence="6">
    <location>
        <begin position="485"/>
        <end position="699"/>
    </location>
</feature>
<dbReference type="AlphaFoldDB" id="A0A1I2UUS8"/>
<keyword evidence="4 7" id="KW-0808">Transferase</keyword>
<dbReference type="PANTHER" id="PTHR43179:SF12">
    <property type="entry name" value="GALACTOFURANOSYLTRANSFERASE GLFT2"/>
    <property type="match status" value="1"/>
</dbReference>
<comment type="pathway">
    <text evidence="1">Cell wall biogenesis; cell wall polysaccharide biosynthesis.</text>
</comment>
<keyword evidence="8" id="KW-1185">Reference proteome</keyword>
<name>A0A1I2UUS8_9CORY</name>
<accession>A0A1I2UUS8</accession>
<dbReference type="Pfam" id="PF19320">
    <property type="entry name" value="GlfT2_domain3"/>
    <property type="match status" value="1"/>
</dbReference>
<feature type="domain" description="Galactofuranosyltransferase GlfT2 N-terminal" evidence="5">
    <location>
        <begin position="29"/>
        <end position="168"/>
    </location>
</feature>
<gene>
    <name evidence="7" type="ORF">SAMN05660282_01981</name>
</gene>
<evidence type="ECO:0000313" key="8">
    <source>
        <dbReference type="Proteomes" id="UP000199065"/>
    </source>
</evidence>
<evidence type="ECO:0000313" key="7">
    <source>
        <dbReference type="EMBL" id="SFG79537.1"/>
    </source>
</evidence>
<keyword evidence="3" id="KW-0328">Glycosyltransferase</keyword>
<sequence>MNTPHQHPLKGPEHTIVSEHQSTRAVEQIQRLLLPAQGEPHDVRSLYLIESKRNLERVTWEDRHSVRLPGGSEVSFETYFNALPASYWKRWSQLDSVVLAMDIAGSARIDVYRSKIDGTRVAVTGALVSDRRAEFEVPLSHFEDGGWLWFDVTADNDVLISNAGWYAPQAPKAQLMPDGTEVGPFEKQITVGIPTFNRPKDVINALQALASDPDVDAVIDAVLVPDQGTDHPSDHEGYAELVEHFGDRFREFRQGNLGGSGGYSRIMFEAQGGFDTLGQASEGAPYILFMDDDIVIEPDSVLRSVQAARYAASPIIVGGQMLNLQDRAKLRSMGEIVDRDVFMWAGAKYVHYDHDFERHPLSDRGNPAAPVNADVIERRDPEVYGSRDLHRRIDVDFNGWWMCMFPRVVAEKMGQPLPLFIKWDDTEYSLRAAAAGFPTATWPGVAIWHMAWADKDDAIDWQAYFHVRNRLIVAALHHDGSPAGMLRTMKKATFKHAMCLEYSTLAIQIEAMKDFLAGPERLFDILDTALPTVNGIRKAYPDAQVIPSATDLPEASNTPEVPTIDIDGGLTTPGGTPRMPVHGVRGLVGKARKVGWLLKVIKHNVTPVDPVNHEVPQANLSPAEARWFSLGQLDGATVTTAGNNGVCFRKRDREEVKRLVKETLQLQKEIGQRFDEMRERYRAAQPDLVSRESWAEVFRGQ</sequence>
<dbReference type="InterPro" id="IPR029044">
    <property type="entry name" value="Nucleotide-diphossugar_trans"/>
</dbReference>
<evidence type="ECO:0000256" key="1">
    <source>
        <dbReference type="ARBA" id="ARBA00004776"/>
    </source>
</evidence>
<protein>
    <submittedName>
        <fullName evidence="7">Galactofuranosylgalactofuranosylrhamnosyl-N-acetylglucosaminyl-diphospho-decaprenol beta-1,5/1,6-galactofuranosyltransferase</fullName>
    </submittedName>
</protein>
<dbReference type="Pfam" id="PF17994">
    <property type="entry name" value="Glft2_N"/>
    <property type="match status" value="1"/>
</dbReference>
<evidence type="ECO:0000259" key="5">
    <source>
        <dbReference type="Pfam" id="PF17994"/>
    </source>
</evidence>
<dbReference type="InterPro" id="IPR040492">
    <property type="entry name" value="GlfT2_N"/>
</dbReference>
<evidence type="ECO:0000256" key="3">
    <source>
        <dbReference type="ARBA" id="ARBA00022676"/>
    </source>
</evidence>
<dbReference type="PANTHER" id="PTHR43179">
    <property type="entry name" value="RHAMNOSYLTRANSFERASE WBBL"/>
    <property type="match status" value="1"/>
</dbReference>
<dbReference type="EMBL" id="FOPJ01000015">
    <property type="protein sequence ID" value="SFG79537.1"/>
    <property type="molecule type" value="Genomic_DNA"/>
</dbReference>
<evidence type="ECO:0000259" key="6">
    <source>
        <dbReference type="Pfam" id="PF19320"/>
    </source>
</evidence>
<organism evidence="7 8">
    <name type="scientific">Corynebacterium spheniscorum</name>
    <dbReference type="NCBI Taxonomy" id="185761"/>
    <lineage>
        <taxon>Bacteria</taxon>
        <taxon>Bacillati</taxon>
        <taxon>Actinomycetota</taxon>
        <taxon>Actinomycetes</taxon>
        <taxon>Mycobacteriales</taxon>
        <taxon>Corynebacteriaceae</taxon>
        <taxon>Corynebacterium</taxon>
    </lineage>
</organism>
<reference evidence="7 8" key="1">
    <citation type="submission" date="2016-10" db="EMBL/GenBank/DDBJ databases">
        <authorList>
            <person name="de Groot N.N."/>
        </authorList>
    </citation>
    <scope>NUCLEOTIDE SEQUENCE [LARGE SCALE GENOMIC DNA]</scope>
    <source>
        <strain>J11</strain>
        <strain evidence="8">PG 39</strain>
    </source>
</reference>
<dbReference type="InterPro" id="IPR045699">
    <property type="entry name" value="GlfT2_C"/>
</dbReference>
<dbReference type="Proteomes" id="UP000199065">
    <property type="component" value="Unassembled WGS sequence"/>
</dbReference>
<proteinExistence type="inferred from homology"/>
<dbReference type="Gene3D" id="3.90.550.60">
    <property type="match status" value="1"/>
</dbReference>
<dbReference type="STRING" id="185761.SAMN05660282_01981"/>
<evidence type="ECO:0000256" key="2">
    <source>
        <dbReference type="ARBA" id="ARBA00006739"/>
    </source>
</evidence>
<dbReference type="Pfam" id="PF13641">
    <property type="entry name" value="Glyco_tranf_2_3"/>
    <property type="match status" value="1"/>
</dbReference>
<dbReference type="SUPFAM" id="SSF53448">
    <property type="entry name" value="Nucleotide-diphospho-sugar transferases"/>
    <property type="match status" value="1"/>
</dbReference>
<comment type="similarity">
    <text evidence="2">Belongs to the glycosyltransferase 2 family.</text>
</comment>